<keyword evidence="3" id="KW-0812">Transmembrane</keyword>
<dbReference type="RefSeq" id="XP_017995057.1">
    <property type="nucleotide sequence ID" value="XM_018141198.1"/>
</dbReference>
<evidence type="ECO:0000256" key="2">
    <source>
        <dbReference type="SAM" id="MobiDB-lite"/>
    </source>
</evidence>
<dbReference type="GO" id="GO:0016035">
    <property type="term" value="C:zeta DNA polymerase complex"/>
    <property type="evidence" value="ECO:0007669"/>
    <property type="project" value="TreeGrafter"/>
</dbReference>
<feature type="region of interest" description="Disordered" evidence="2">
    <location>
        <begin position="320"/>
        <end position="346"/>
    </location>
</feature>
<sequence length="346" mass="38043">MATAPPSNTNANLLTTHRALLATLTSYLTVAIHHILYLRRIYPPASFLSTRAYNYPVRQNRHPAVCTWINDAVSAISDQLAKNTVSIVSLCIHELDTNQVLEKWSLDMHSLPTVAKRDRDVPFAATTEVTTSNDAESDDDQVDDALAHTINLTDLEATFRATFARLSSTSARLTPLPSGSNAPELTFTMTIELRSNADRPVGRLDANERRWIVAEPDPPLPVAGGQPTSQTDQQDSNTTPAARSKPGRTHPIRRLTTTEPSPLHIELWVEESAFKLSSQNASQNPTVSFTSTNTYRNPAIRAKEASFGAGKEKFFDPLNGYGDDDIEGNDLNRKPGGGAMTDYQRM</sequence>
<feature type="transmembrane region" description="Helical" evidence="3">
    <location>
        <begin position="20"/>
        <end position="38"/>
    </location>
</feature>
<dbReference type="Proteomes" id="UP000038010">
    <property type="component" value="Unassembled WGS sequence"/>
</dbReference>
<dbReference type="InterPro" id="IPR003511">
    <property type="entry name" value="HORMA_dom"/>
</dbReference>
<dbReference type="VEuPathDB" id="FungiDB:AB675_1317"/>
<dbReference type="SUPFAM" id="SSF56019">
    <property type="entry name" value="The spindle assembly checkpoint protein mad2"/>
    <property type="match status" value="1"/>
</dbReference>
<organism evidence="5 6">
    <name type="scientific">Cyphellophora attinorum</name>
    <dbReference type="NCBI Taxonomy" id="1664694"/>
    <lineage>
        <taxon>Eukaryota</taxon>
        <taxon>Fungi</taxon>
        <taxon>Dikarya</taxon>
        <taxon>Ascomycota</taxon>
        <taxon>Pezizomycotina</taxon>
        <taxon>Eurotiomycetes</taxon>
        <taxon>Chaetothyriomycetidae</taxon>
        <taxon>Chaetothyriales</taxon>
        <taxon>Cyphellophoraceae</taxon>
        <taxon>Cyphellophora</taxon>
    </lineage>
</organism>
<evidence type="ECO:0000256" key="1">
    <source>
        <dbReference type="ARBA" id="ARBA00010348"/>
    </source>
</evidence>
<dbReference type="OrthoDB" id="21254at2759"/>
<feature type="region of interest" description="Disordered" evidence="2">
    <location>
        <begin position="215"/>
        <end position="256"/>
    </location>
</feature>
<keyword evidence="3" id="KW-1133">Transmembrane helix</keyword>
<keyword evidence="6" id="KW-1185">Reference proteome</keyword>
<proteinExistence type="inferred from homology"/>
<evidence type="ECO:0000313" key="6">
    <source>
        <dbReference type="Proteomes" id="UP000038010"/>
    </source>
</evidence>
<dbReference type="GeneID" id="28733077"/>
<dbReference type="STRING" id="1664694.A0A0N1NVI3"/>
<dbReference type="InterPro" id="IPR036570">
    <property type="entry name" value="HORMA_dom_sf"/>
</dbReference>
<dbReference type="PROSITE" id="PS50815">
    <property type="entry name" value="HORMA"/>
    <property type="match status" value="1"/>
</dbReference>
<evidence type="ECO:0000313" key="5">
    <source>
        <dbReference type="EMBL" id="KPI35094.1"/>
    </source>
</evidence>
<comment type="caution">
    <text evidence="5">The sequence shown here is derived from an EMBL/GenBank/DDBJ whole genome shotgun (WGS) entry which is preliminary data.</text>
</comment>
<name>A0A0N1NVI3_9EURO</name>
<keyword evidence="3" id="KW-0472">Membrane</keyword>
<protein>
    <recommendedName>
        <fullName evidence="4">HORMA domain-containing protein</fullName>
    </recommendedName>
</protein>
<dbReference type="EMBL" id="LFJN01000044">
    <property type="protein sequence ID" value="KPI35094.1"/>
    <property type="molecule type" value="Genomic_DNA"/>
</dbReference>
<feature type="compositionally biased region" description="Low complexity" evidence="2">
    <location>
        <begin position="226"/>
        <end position="240"/>
    </location>
</feature>
<evidence type="ECO:0000259" key="4">
    <source>
        <dbReference type="PROSITE" id="PS50815"/>
    </source>
</evidence>
<comment type="similarity">
    <text evidence="1">Belongs to the MAD2 family.</text>
</comment>
<reference evidence="5 6" key="1">
    <citation type="submission" date="2015-06" db="EMBL/GenBank/DDBJ databases">
        <title>Draft genome of the ant-associated black yeast Phialophora attae CBS 131958.</title>
        <authorList>
            <person name="Moreno L.F."/>
            <person name="Stielow B.J."/>
            <person name="de Hoog S."/>
            <person name="Vicente V.A."/>
            <person name="Weiss V.A."/>
            <person name="de Vries M."/>
            <person name="Cruz L.M."/>
            <person name="Souza E.M."/>
        </authorList>
    </citation>
    <scope>NUCLEOTIDE SEQUENCE [LARGE SCALE GENOMIC DNA]</scope>
    <source>
        <strain evidence="5 6">CBS 131958</strain>
    </source>
</reference>
<accession>A0A0N1NVI3</accession>
<gene>
    <name evidence="5" type="ORF">AB675_1317</name>
</gene>
<dbReference type="PANTHER" id="PTHR11842">
    <property type="entry name" value="MITOTIC SPINDLE ASSEMBLY CHECKPOINT PROTEIN MAD2"/>
    <property type="match status" value="1"/>
</dbReference>
<evidence type="ECO:0000256" key="3">
    <source>
        <dbReference type="SAM" id="Phobius"/>
    </source>
</evidence>
<feature type="domain" description="HORMA" evidence="4">
    <location>
        <begin position="18"/>
        <end position="256"/>
    </location>
</feature>
<dbReference type="PANTHER" id="PTHR11842:SF10">
    <property type="entry name" value="MITOTIC SPINDLE ASSEMBLY CHECKPOINT PROTEIN MAD2B"/>
    <property type="match status" value="1"/>
</dbReference>
<dbReference type="Gene3D" id="3.30.900.10">
    <property type="entry name" value="HORMA domain"/>
    <property type="match status" value="1"/>
</dbReference>
<dbReference type="Pfam" id="PF02301">
    <property type="entry name" value="HORMA"/>
    <property type="match status" value="1"/>
</dbReference>
<dbReference type="InterPro" id="IPR045091">
    <property type="entry name" value="Mad2-like"/>
</dbReference>
<dbReference type="AlphaFoldDB" id="A0A0N1NVI3"/>